<dbReference type="PRINTS" id="PR00364">
    <property type="entry name" value="DISEASERSIST"/>
</dbReference>
<dbReference type="Gene3D" id="1.10.260.40">
    <property type="entry name" value="lambda repressor-like DNA-binding domains"/>
    <property type="match status" value="1"/>
</dbReference>
<evidence type="ECO:0000259" key="1">
    <source>
        <dbReference type="PROSITE" id="PS50943"/>
    </source>
</evidence>
<organism evidence="2 3">
    <name type="scientific">Actinokineospora terrae</name>
    <dbReference type="NCBI Taxonomy" id="155974"/>
    <lineage>
        <taxon>Bacteria</taxon>
        <taxon>Bacillati</taxon>
        <taxon>Actinomycetota</taxon>
        <taxon>Actinomycetes</taxon>
        <taxon>Pseudonocardiales</taxon>
        <taxon>Pseudonocardiaceae</taxon>
        <taxon>Actinokineospora</taxon>
    </lineage>
</organism>
<dbReference type="Pfam" id="PF13560">
    <property type="entry name" value="HTH_31"/>
    <property type="match status" value="1"/>
</dbReference>
<dbReference type="GO" id="GO:0043531">
    <property type="term" value="F:ADP binding"/>
    <property type="evidence" value="ECO:0007669"/>
    <property type="project" value="InterPro"/>
</dbReference>
<keyword evidence="3" id="KW-1185">Reference proteome</keyword>
<name>A0A1H9WFL0_9PSEU</name>
<dbReference type="SUPFAM" id="SSF48452">
    <property type="entry name" value="TPR-like"/>
    <property type="match status" value="1"/>
</dbReference>
<sequence>MTEFGTLLRDRRKAKGMSLDALAEKVFTSRGQLSKIENGKANANPATVAACDDVLEAGGELVAAFGKHEVDRAGGGLRGLPDATGHFVGRAEALDVLASVLRGESARMCVVHGLAGVGKTTVAITAARAAEDAFPDGRVFLDLRGHTPRTTPGTGPVEPLEALHTLLSLLGVSRERLPPDVDGRSNLLRDLVRDRRMLLVFDNVATVAQVRPLLPAGGTCRVLITSRGRLPALDEAWPLALGTLATDDAVTLLRSVAGDRAPTGAQAREIVSLCGNLPLAIRIAAARLVAGSGTRLRDRLADERTRLLVLDDGERGVAAAFAVSHDALTPAERALFGLLAVHPGPVLEIPAVEAMSALPFGEAEALLDRLHDAGLITLDAAGHIGMHDLVRTFALRHALPPDPEVRAAAVVNLVDYALARVTAADEVLEPSRYRPDIGRPTSCTPFADTSSALTWLRAQWPTLERVVDLAADHGLHRSCWQLAFVLRAFFFRDKLYEPWLATHQRALKSTAALDDLSATGMILNNLGMAYIDAGRISDAVDAHERALAAFTSAGDERGRTDALSSLAWARLYHGEAATSVRDLTTALEAYRAAGRVRNMAIARRGIALGLTRLGRHAEAVEHAEAALAQAEAELQPVDALMAINCLAWIHFCAGRLDLAVELYTKACGLGELAGSAYERARALTGLGNVAALRGDRVAAKRHWGEADRQETRLLSAVLEEARVRAELGP</sequence>
<dbReference type="PANTHER" id="PTHR47691:SF3">
    <property type="entry name" value="HTH-TYPE TRANSCRIPTIONAL REGULATOR RV0890C-RELATED"/>
    <property type="match status" value="1"/>
</dbReference>
<dbReference type="InterPro" id="IPR011990">
    <property type="entry name" value="TPR-like_helical_dom_sf"/>
</dbReference>
<dbReference type="InterPro" id="IPR001387">
    <property type="entry name" value="Cro/C1-type_HTH"/>
</dbReference>
<dbReference type="CDD" id="cd00093">
    <property type="entry name" value="HTH_XRE"/>
    <property type="match status" value="1"/>
</dbReference>
<dbReference type="Pfam" id="PF13374">
    <property type="entry name" value="TPR_10"/>
    <property type="match status" value="1"/>
</dbReference>
<dbReference type="SUPFAM" id="SSF47413">
    <property type="entry name" value="lambda repressor-like DNA-binding domains"/>
    <property type="match status" value="1"/>
</dbReference>
<gene>
    <name evidence="2" type="ORF">SAMN04487818_110144</name>
</gene>
<protein>
    <submittedName>
        <fullName evidence="2">Tetratricopeptide repeat-containing protein</fullName>
    </submittedName>
</protein>
<dbReference type="EMBL" id="FOGI01000010">
    <property type="protein sequence ID" value="SES32579.1"/>
    <property type="molecule type" value="Genomic_DNA"/>
</dbReference>
<accession>A0A1H9WFL0</accession>
<dbReference type="Proteomes" id="UP000199051">
    <property type="component" value="Unassembled WGS sequence"/>
</dbReference>
<dbReference type="SMART" id="SM00530">
    <property type="entry name" value="HTH_XRE"/>
    <property type="match status" value="1"/>
</dbReference>
<proteinExistence type="predicted"/>
<evidence type="ECO:0000313" key="3">
    <source>
        <dbReference type="Proteomes" id="UP000199051"/>
    </source>
</evidence>
<dbReference type="PROSITE" id="PS50943">
    <property type="entry name" value="HTH_CROC1"/>
    <property type="match status" value="1"/>
</dbReference>
<dbReference type="Gene3D" id="1.25.40.10">
    <property type="entry name" value="Tetratricopeptide repeat domain"/>
    <property type="match status" value="1"/>
</dbReference>
<evidence type="ECO:0000313" key="2">
    <source>
        <dbReference type="EMBL" id="SES32579.1"/>
    </source>
</evidence>
<reference evidence="3" key="1">
    <citation type="submission" date="2016-10" db="EMBL/GenBank/DDBJ databases">
        <authorList>
            <person name="Varghese N."/>
            <person name="Submissions S."/>
        </authorList>
    </citation>
    <scope>NUCLEOTIDE SEQUENCE [LARGE SCALE GENOMIC DNA]</scope>
    <source>
        <strain evidence="3">DSM 44260</strain>
    </source>
</reference>
<dbReference type="Gene3D" id="3.40.50.300">
    <property type="entry name" value="P-loop containing nucleotide triphosphate hydrolases"/>
    <property type="match status" value="1"/>
</dbReference>
<feature type="domain" description="HTH cro/C1-type" evidence="1">
    <location>
        <begin position="8"/>
        <end position="61"/>
    </location>
</feature>
<dbReference type="InterPro" id="IPR027417">
    <property type="entry name" value="P-loop_NTPase"/>
</dbReference>
<dbReference type="GO" id="GO:0003677">
    <property type="term" value="F:DNA binding"/>
    <property type="evidence" value="ECO:0007669"/>
    <property type="project" value="InterPro"/>
</dbReference>
<dbReference type="SUPFAM" id="SSF52540">
    <property type="entry name" value="P-loop containing nucleoside triphosphate hydrolases"/>
    <property type="match status" value="1"/>
</dbReference>
<dbReference type="PANTHER" id="PTHR47691">
    <property type="entry name" value="REGULATOR-RELATED"/>
    <property type="match status" value="1"/>
</dbReference>
<dbReference type="InterPro" id="IPR010982">
    <property type="entry name" value="Lambda_DNA-bd_dom_sf"/>
</dbReference>
<dbReference type="InterPro" id="IPR019734">
    <property type="entry name" value="TPR_rpt"/>
</dbReference>
<dbReference type="STRING" id="155974.SAMN04487818_110144"/>
<dbReference type="SMART" id="SM00028">
    <property type="entry name" value="TPR"/>
    <property type="match status" value="5"/>
</dbReference>
<dbReference type="AlphaFoldDB" id="A0A1H9WFL0"/>
<dbReference type="RefSeq" id="WP_092782735.1">
    <property type="nucleotide sequence ID" value="NZ_FOGI01000010.1"/>
</dbReference>